<proteinExistence type="predicted"/>
<protein>
    <recommendedName>
        <fullName evidence="4">TolA-binding protein</fullName>
    </recommendedName>
</protein>
<accession>A0ABM6JY74</accession>
<dbReference type="EMBL" id="CP015108">
    <property type="protein sequence ID" value="ARF14953.1"/>
    <property type="molecule type" value="Genomic_DNA"/>
</dbReference>
<keyword evidence="1" id="KW-1133">Transmembrane helix</keyword>
<name>A0ABM6JY74_SPOUR</name>
<keyword evidence="1" id="KW-0472">Membrane</keyword>
<dbReference type="RefSeq" id="WP_029052670.1">
    <property type="nucleotide sequence ID" value="NZ_CP015108.1"/>
</dbReference>
<sequence>MSSFTNVPMLIQQMQQAIRQKRYTLALDTIRELEKLNVSRKQILWHKALLESKVGNLHVALAYLKELDSDELHAIKLQQTIVDNWDTYTQIIAKYNDAVSEIQLGFGEKALHIIDHAMELAGKLPIPIELYRMKTVLLARYESDPLSRYTAGLPMYALDDPTIKRVVAAEPPRPDIARPVPKPKVKRKLKKEAAVLLASIATVLLVFVVWLVANLMAQPEIATESPTTAPVKKPAITETASKKDEPVKEVVATPKEETKLEFVSDEAAKTYYNEGYKQFMKEDFSAAVVYLEYAMRTEESDYFTDDASYFLASSYLREQKYEDVVKIAKTFRKEKDVNYKESPYREGIRLQESRALWQLGKETQAISILDELINKSDEDWVTYEARAMKKFVVDGESGSEDEEETG</sequence>
<keyword evidence="1" id="KW-0812">Transmembrane</keyword>
<reference evidence="2 3" key="1">
    <citation type="submission" date="2016-04" db="EMBL/GenBank/DDBJ databases">
        <title>Comparative Genomics and Epigenetics of Sporosarcina ureae.</title>
        <authorList>
            <person name="Oliver A.S."/>
            <person name="Cooper K.K."/>
        </authorList>
    </citation>
    <scope>NUCLEOTIDE SEQUENCE [LARGE SCALE GENOMIC DNA]</scope>
    <source>
        <strain evidence="2 3">S204</strain>
    </source>
</reference>
<evidence type="ECO:0000313" key="3">
    <source>
        <dbReference type="Proteomes" id="UP000192486"/>
    </source>
</evidence>
<evidence type="ECO:0000313" key="2">
    <source>
        <dbReference type="EMBL" id="ARF14953.1"/>
    </source>
</evidence>
<dbReference type="Gene3D" id="1.25.40.10">
    <property type="entry name" value="Tetratricopeptide repeat domain"/>
    <property type="match status" value="1"/>
</dbReference>
<feature type="transmembrane region" description="Helical" evidence="1">
    <location>
        <begin position="193"/>
        <end position="213"/>
    </location>
</feature>
<evidence type="ECO:0008006" key="4">
    <source>
        <dbReference type="Google" id="ProtNLM"/>
    </source>
</evidence>
<gene>
    <name evidence="2" type="ORF">SporoS204_12800</name>
</gene>
<evidence type="ECO:0000256" key="1">
    <source>
        <dbReference type="SAM" id="Phobius"/>
    </source>
</evidence>
<dbReference type="InterPro" id="IPR011990">
    <property type="entry name" value="TPR-like_helical_dom_sf"/>
</dbReference>
<keyword evidence="3" id="KW-1185">Reference proteome</keyword>
<organism evidence="2 3">
    <name type="scientific">Sporosarcina ureae</name>
    <dbReference type="NCBI Taxonomy" id="1571"/>
    <lineage>
        <taxon>Bacteria</taxon>
        <taxon>Bacillati</taxon>
        <taxon>Bacillota</taxon>
        <taxon>Bacilli</taxon>
        <taxon>Bacillales</taxon>
        <taxon>Caryophanaceae</taxon>
        <taxon>Sporosarcina</taxon>
    </lineage>
</organism>
<dbReference type="SUPFAM" id="SSF48452">
    <property type="entry name" value="TPR-like"/>
    <property type="match status" value="1"/>
</dbReference>
<dbReference type="Proteomes" id="UP000192486">
    <property type="component" value="Chromosome"/>
</dbReference>